<accession>A0A1A8ZWZ2</accession>
<dbReference type="Proteomes" id="UP000078555">
    <property type="component" value="Unassembled WGS sequence"/>
</dbReference>
<feature type="compositionally biased region" description="Basic and acidic residues" evidence="1">
    <location>
        <begin position="189"/>
        <end position="224"/>
    </location>
</feature>
<proteinExistence type="predicted"/>
<sequence>MDIYSLQKKKNIYIENPGKVLEGNYKTFYVLNPDGILDSVAGLEHLSFTSHSISYRNITCYQCLHIFYCENSTIFRTCPKCKVVNAIVPYDKVGRKVIIVICYKCNSRNIANIDTSYVRCYFCNSVNYSLYNNISVNRDIPIIQQEKKKKKKKNSCSSLNMFKCMKLVRNRRKSTATEKSSSDDYEEELTGRESGEAAVGERETGRDTHDADLNLRNDREEKDYDQRLNKKQFNEENIFGYAPDGKYSSNDFRKSFGKTSNSVYNPSRDNISSYGSEKYHNDYMRNVSHGYNQMGHMTKSSNDGSYKPMNNNKDYNRISYSKEHKSVYNEQSDRTYKPAYNQHSANDNSWIRDNKWHGDDGRSHGNSSSNNYGDHEHKVDRYNEKIGALVESGNVKRKTHMFNNIGDSNSKKVVKTLSLLEMDKKRDSDVKSCIEYFNSLRKGSNTDIKTILENKNFKELNIPKEHLENGDFYKYVEYYKKHNLKDLVDYAYDNSSADKKKSLVNCVDSKGKTTISSFNNLNKDSKDKGGENTNQLNTSNSKTDDSRSKKKKRSESDSHDDNSEEDGKIYHKKKKSKCDMDKTPTFYTINDLFA</sequence>
<dbReference type="EMBL" id="FLRD01000149">
    <property type="protein sequence ID" value="SBT47973.1"/>
    <property type="molecule type" value="Genomic_DNA"/>
</dbReference>
<evidence type="ECO:0000256" key="1">
    <source>
        <dbReference type="SAM" id="MobiDB-lite"/>
    </source>
</evidence>
<evidence type="ECO:0000313" key="2">
    <source>
        <dbReference type="EMBL" id="SBT47973.1"/>
    </source>
</evidence>
<reference evidence="4 5" key="2">
    <citation type="submission" date="2016-05" db="EMBL/GenBank/DDBJ databases">
        <authorList>
            <person name="Naeem Raeece"/>
        </authorList>
    </citation>
    <scope>NUCLEOTIDE SEQUENCE [LARGE SCALE GENOMIC DNA]</scope>
</reference>
<protein>
    <submittedName>
        <fullName evidence="3">Uncharacterized protein</fullName>
    </submittedName>
</protein>
<evidence type="ECO:0000313" key="5">
    <source>
        <dbReference type="Proteomes" id="UP000078555"/>
    </source>
</evidence>
<dbReference type="AlphaFoldDB" id="A0A1A8ZWZ2"/>
<dbReference type="EMBL" id="FLRE01000191">
    <property type="protein sequence ID" value="SBT48439.1"/>
    <property type="molecule type" value="Genomic_DNA"/>
</dbReference>
<evidence type="ECO:0000313" key="4">
    <source>
        <dbReference type="Proteomes" id="UP000078550"/>
    </source>
</evidence>
<organism evidence="3 4">
    <name type="scientific">Plasmodium ovale wallikeri</name>
    <dbReference type="NCBI Taxonomy" id="864142"/>
    <lineage>
        <taxon>Eukaryota</taxon>
        <taxon>Sar</taxon>
        <taxon>Alveolata</taxon>
        <taxon>Apicomplexa</taxon>
        <taxon>Aconoidasida</taxon>
        <taxon>Haemosporida</taxon>
        <taxon>Plasmodiidae</taxon>
        <taxon>Plasmodium</taxon>
        <taxon>Plasmodium (Plasmodium)</taxon>
    </lineage>
</organism>
<feature type="compositionally biased region" description="Basic and acidic residues" evidence="1">
    <location>
        <begin position="326"/>
        <end position="336"/>
    </location>
</feature>
<keyword evidence="5" id="KW-1185">Reference proteome</keyword>
<feature type="compositionally biased region" description="Basic and acidic residues" evidence="1">
    <location>
        <begin position="350"/>
        <end position="363"/>
    </location>
</feature>
<feature type="region of interest" description="Disordered" evidence="1">
    <location>
        <begin position="173"/>
        <end position="224"/>
    </location>
</feature>
<gene>
    <name evidence="2" type="ORF">POVWA1_056730</name>
    <name evidence="3" type="ORF">POVWA2_056110</name>
</gene>
<name>A0A1A8ZWZ2_PLAOA</name>
<evidence type="ECO:0000313" key="3">
    <source>
        <dbReference type="EMBL" id="SBT48439.1"/>
    </source>
</evidence>
<dbReference type="Proteomes" id="UP000078550">
    <property type="component" value="Unassembled WGS sequence"/>
</dbReference>
<reference evidence="3" key="1">
    <citation type="submission" date="2016-05" db="EMBL/GenBank/DDBJ databases">
        <authorList>
            <person name="Lavstsen T."/>
            <person name="Jespersen J.S."/>
        </authorList>
    </citation>
    <scope>NUCLEOTIDE SEQUENCE [LARGE SCALE GENOMIC DNA]</scope>
</reference>
<feature type="region of interest" description="Disordered" evidence="1">
    <location>
        <begin position="326"/>
        <end position="376"/>
    </location>
</feature>
<feature type="compositionally biased region" description="Basic and acidic residues" evidence="1">
    <location>
        <begin position="554"/>
        <end position="569"/>
    </location>
</feature>
<feature type="region of interest" description="Disordered" evidence="1">
    <location>
        <begin position="519"/>
        <end position="583"/>
    </location>
</feature>